<reference evidence="6" key="1">
    <citation type="submission" date="2020-09" db="EMBL/GenBank/DDBJ databases">
        <title>Iningainema tapete sp. nov. (Scytonemataceae, Cyanobacteria) from greenhouses in central Florida (USA) produces two types of nodularin with biosynthetic potential for microcystin-LR and anabaenopeptins.</title>
        <authorList>
            <person name="Berthold D.E."/>
            <person name="Lefler F.W."/>
            <person name="Huang I.-S."/>
            <person name="Abdulla H."/>
            <person name="Zimba P.V."/>
            <person name="Laughinghouse H.D. IV."/>
        </authorList>
    </citation>
    <scope>NUCLEOTIDE SEQUENCE</scope>
    <source>
        <strain evidence="6">BLCCT55</strain>
    </source>
</reference>
<feature type="repeat" description="TPR" evidence="3">
    <location>
        <begin position="1588"/>
        <end position="1621"/>
    </location>
</feature>
<feature type="region of interest" description="Disordered" evidence="4">
    <location>
        <begin position="88"/>
        <end position="107"/>
    </location>
</feature>
<dbReference type="Gene3D" id="1.25.40.10">
    <property type="entry name" value="Tetratricopeptide repeat domain"/>
    <property type="match status" value="9"/>
</dbReference>
<proteinExistence type="predicted"/>
<keyword evidence="7" id="KW-1185">Reference proteome</keyword>
<dbReference type="PROSITE" id="PS50837">
    <property type="entry name" value="NACHT"/>
    <property type="match status" value="1"/>
</dbReference>
<dbReference type="Gene3D" id="3.40.50.300">
    <property type="entry name" value="P-loop containing nucleotide triphosphate hydrolases"/>
    <property type="match status" value="1"/>
</dbReference>
<feature type="repeat" description="TPR" evidence="3">
    <location>
        <begin position="1028"/>
        <end position="1061"/>
    </location>
</feature>
<feature type="repeat" description="TPR" evidence="3">
    <location>
        <begin position="1748"/>
        <end position="1781"/>
    </location>
</feature>
<dbReference type="RefSeq" id="WP_190825922.1">
    <property type="nucleotide sequence ID" value="NZ_CAWPPI010000027.1"/>
</dbReference>
<accession>A0A8J6XGK5</accession>
<dbReference type="Proteomes" id="UP000629098">
    <property type="component" value="Unassembled WGS sequence"/>
</dbReference>
<feature type="repeat" description="TPR" evidence="3">
    <location>
        <begin position="1108"/>
        <end position="1141"/>
    </location>
</feature>
<evidence type="ECO:0000313" key="6">
    <source>
        <dbReference type="EMBL" id="MBD2771626.1"/>
    </source>
</evidence>
<dbReference type="PROSITE" id="PS50005">
    <property type="entry name" value="TPR"/>
    <property type="match status" value="11"/>
</dbReference>
<organism evidence="6 7">
    <name type="scientific">Iningainema tapete BLCC-T55</name>
    <dbReference type="NCBI Taxonomy" id="2748662"/>
    <lineage>
        <taxon>Bacteria</taxon>
        <taxon>Bacillati</taxon>
        <taxon>Cyanobacteriota</taxon>
        <taxon>Cyanophyceae</taxon>
        <taxon>Nostocales</taxon>
        <taxon>Scytonemataceae</taxon>
        <taxon>Iningainema tapete</taxon>
    </lineage>
</organism>
<feature type="repeat" description="TPR" evidence="3">
    <location>
        <begin position="1908"/>
        <end position="1941"/>
    </location>
</feature>
<dbReference type="EMBL" id="JACXAE010000027">
    <property type="protein sequence ID" value="MBD2771626.1"/>
    <property type="molecule type" value="Genomic_DNA"/>
</dbReference>
<dbReference type="Pfam" id="PF13424">
    <property type="entry name" value="TPR_12"/>
    <property type="match status" value="10"/>
</dbReference>
<dbReference type="SUPFAM" id="SSF52540">
    <property type="entry name" value="P-loop containing nucleoside triphosphate hydrolases"/>
    <property type="match status" value="1"/>
</dbReference>
<dbReference type="PANTHER" id="PTHR45641">
    <property type="entry name" value="TETRATRICOPEPTIDE REPEAT PROTEIN (AFU_ORTHOLOGUE AFUA_6G03870)"/>
    <property type="match status" value="1"/>
</dbReference>
<evidence type="ECO:0000256" key="4">
    <source>
        <dbReference type="SAM" id="MobiDB-lite"/>
    </source>
</evidence>
<evidence type="ECO:0000256" key="3">
    <source>
        <dbReference type="PROSITE-ProRule" id="PRU00339"/>
    </source>
</evidence>
<dbReference type="SMART" id="SM00671">
    <property type="entry name" value="SEL1"/>
    <property type="match status" value="9"/>
</dbReference>
<keyword evidence="2 3" id="KW-0802">TPR repeat</keyword>
<feature type="domain" description="NACHT" evidence="5">
    <location>
        <begin position="306"/>
        <end position="450"/>
    </location>
</feature>
<evidence type="ECO:0000256" key="1">
    <source>
        <dbReference type="ARBA" id="ARBA00022737"/>
    </source>
</evidence>
<gene>
    <name evidence="6" type="ORF">ICL16_05825</name>
</gene>
<dbReference type="InterPro" id="IPR006597">
    <property type="entry name" value="Sel1-like"/>
</dbReference>
<dbReference type="InterPro" id="IPR007111">
    <property type="entry name" value="NACHT_NTPase"/>
</dbReference>
<dbReference type="InterPro" id="IPR011990">
    <property type="entry name" value="TPR-like_helical_dom_sf"/>
</dbReference>
<evidence type="ECO:0000313" key="7">
    <source>
        <dbReference type="Proteomes" id="UP000629098"/>
    </source>
</evidence>
<evidence type="ECO:0000259" key="5">
    <source>
        <dbReference type="PROSITE" id="PS50837"/>
    </source>
</evidence>
<feature type="repeat" description="TPR" evidence="3">
    <location>
        <begin position="1948"/>
        <end position="1981"/>
    </location>
</feature>
<dbReference type="SUPFAM" id="SSF48452">
    <property type="entry name" value="TPR-like"/>
    <property type="match status" value="7"/>
</dbReference>
<feature type="repeat" description="TPR" evidence="3">
    <location>
        <begin position="1428"/>
        <end position="1461"/>
    </location>
</feature>
<dbReference type="InterPro" id="IPR027417">
    <property type="entry name" value="P-loop_NTPase"/>
</dbReference>
<feature type="repeat" description="TPR" evidence="3">
    <location>
        <begin position="1188"/>
        <end position="1221"/>
    </location>
</feature>
<protein>
    <submittedName>
        <fullName evidence="6">Tetratricopeptide repeat protein</fullName>
    </submittedName>
</protein>
<dbReference type="InterPro" id="IPR019734">
    <property type="entry name" value="TPR_rpt"/>
</dbReference>
<sequence>MHLYPNQSATYSLSTADQVELNKLVSTLELSSSTTTIFAIAPESEPQHPIVEQLKNILLESDDNFEPENFFYSDNSLHNFIHKLDTTEQNDGVRTPQPPLKRGASDREQARRKLVMAFGIDQLPTPRLVREMKQLNLGRETLFNRDLVLIFWLNKEEFLEEFRNRAPDFWDWRGKVVRFEARPPMHRLFYPYLQWLIAENSYMKISGVMQVQRQVDIFLDQIYVSLQAVKRKQVMETLEREQRELEMATSRQSDRLQKLTRSSSSLDELEEPYYYEPVLHNSVHISTSTKTVTQKVNLSQAVRENQYSVILGDPGAGKTTLLRYLALHFATAKRDGEETVKGGAQEELGKLLLPIFFRIADYAERLAQQPDLTLLDYLHQFYRQWEAYFETEAGTEVAALLLEKMRQGQCLMLLDGLDEVFDQESRKQIVERINQFVDAFSTNKFVITSRIAGYRDVKLSDRFTEFTIEDMGSEEVEKFLHRWCRAVEHAQQPDATEEQCQKAEDAEAQEILEAIKDNEGVKRLTANPLLLTILALIHRNGSRLPNRRVELYALAVKTLTEDWQLGKKLPDASKVVLKENEVVELLAPLAYWMHEEKPSGLVTQAEVEEQLAAKLAELNDAEPESDSVLQAVQEFLRKVRETTGLFVERAPGVYGFMHLTFEEYFAARYIVDNDQSEILQLIHKHLHEPRWNEPILLALSYYGIHSPKQVNKLVELLFSNLDIYEPVLPDGKVKIKNTESPDAILVLSSLQGELATCIQPELWLKNLLFAGQVLAQVEVNSSIRKKLIEVLILTVLALDDDSYGDACKQLVRLLRQIEMFNQKGEVIAELKQAVNDSTLSELARATAQLTILYTACGEPGTALSNYVTDIVNQLNPLLFGDLKEMFAGVGEETTPALEATLENCEIEQSSQQALIFITALSYIRTDHYAKAITLLEELICQQNNSLSPYLSWALAACYEAQENYQKAIEYYEKSYDRLATYPQQNSLRAFWYDWGYCYSLNTKHEQSLKCFQKLLAIDQDLNRPQAKANTFYEMGRAYQEWGKYEQAIEYHQQSRDLYQQLGREKKVANQWGWLANTYRDWGKYEQAIECQQQCLLLYQKLNNQSKVASTYLQLGRTYQAWGKYEIALTYYQQSRELYQQLGQEENVANPWYWLAAGYHDCGKYEMAVECELKDLEIRQQLDDQPNIAHAHWQLGYIYQAWGKYEIALAHYQQSRDLYEQLGQPKNMADQWYWLAACYRDWSKYELAEECELKDLAIRQQLDDQAKIASAYLQLGRIYQAWGKYEQALAHYQQSRVLYEQLGKQQIVANHWYWQAECYYDWGKYEMAVECELKDLDIRLSLNDQPNIADAYCQLGRSNQAWGKYEIAIAHYQNSRDFYKQLGQEQDVANQCFYIANCYRIWGKYERALEYQQQCLTLRQQLEDQSRVALAYYQLGKIYQNSGKYEEASAHYQQSRELYQQLEQEENVANLWYWLADCYRKWGKYELAVDCKQNELAIHQKLDDQSEAAFVYFQIGSIHQNWGKYSQAIAYHQQSCELYEQLGQQQNVADQLYWQAACYYDWGKYEMAVERALKNLSVCQKLNDQPSIASAYIQLGRIYQAWGKYELALAHYQQSRVLYEQLGKQQIVANHWYWQAECYWQMGKYELAVECELEDLAIRQQLEDQHNIADANYQLGRFYQAWGKYELALAHYQQSRELYEQLGKQQDVANQWYWLAACYRDWGKYELAVECELEDLAIRQQLEDQHNIADAYWQLGRIYQAWGKYEEAIAHYQKSRELYQQLGREQDVASQYQWLADCYCQWGKYELAVDCKHNELAIRQKLDDQSEAAFVSFQIGSMYQDWGKYSQAIAYHQQSCELYEQLGQQHNVANQWYHLGDCYSEWGKYEQAVEYQQKCLTLRQQLDDQPRVALANSQLGRIYQAWGKYEQAITYYQQSYDLYEQLGQQQNLVNQWNNLAKCYQDLSDYTRAIEYYQQSRDLHQKLSQNGSEARHCRQIGNSQRLLAKNTLDKAEAFDLLKQAEQNIRQAIQKNTAGDYRGNLAYDYIALSLHWSERLRFLPAEDSSLPEQIAQFEEYYNTGLAYLAELGQTVDRADEALDIARAYLEVNVLENLDRAEELAQESLQVFQDYNRRKLEAAARKLLGEIYLKRAQQNQPSAEATATQFLSESLQIYRELDLNEKAAEVEQLMHYTP</sequence>
<comment type="caution">
    <text evidence="6">The sequence shown here is derived from an EMBL/GenBank/DDBJ whole genome shotgun (WGS) entry which is preliminary data.</text>
</comment>
<feature type="repeat" description="TPR" evidence="3">
    <location>
        <begin position="1868"/>
        <end position="1901"/>
    </location>
</feature>
<evidence type="ECO:0000256" key="2">
    <source>
        <dbReference type="ARBA" id="ARBA00022803"/>
    </source>
</evidence>
<feature type="repeat" description="TPR" evidence="3">
    <location>
        <begin position="1668"/>
        <end position="1701"/>
    </location>
</feature>
<keyword evidence="1" id="KW-0677">Repeat</keyword>
<dbReference type="CDD" id="cd00267">
    <property type="entry name" value="ABC_ATPase"/>
    <property type="match status" value="1"/>
</dbReference>
<dbReference type="PANTHER" id="PTHR45641:SF19">
    <property type="entry name" value="NEPHROCYSTIN-3"/>
    <property type="match status" value="1"/>
</dbReference>
<feature type="repeat" description="TPR" evidence="3">
    <location>
        <begin position="1268"/>
        <end position="1301"/>
    </location>
</feature>
<dbReference type="SMART" id="SM00028">
    <property type="entry name" value="TPR"/>
    <property type="match status" value="26"/>
</dbReference>
<dbReference type="Pfam" id="PF13181">
    <property type="entry name" value="TPR_8"/>
    <property type="match status" value="2"/>
</dbReference>
<dbReference type="PROSITE" id="PS50293">
    <property type="entry name" value="TPR_REGION"/>
    <property type="match status" value="2"/>
</dbReference>
<name>A0A8J6XGK5_9CYAN</name>
<dbReference type="Pfam" id="PF13432">
    <property type="entry name" value="TPR_16"/>
    <property type="match status" value="1"/>
</dbReference>
<dbReference type="Pfam" id="PF05729">
    <property type="entry name" value="NACHT"/>
    <property type="match status" value="1"/>
</dbReference>